<dbReference type="AlphaFoldDB" id="A0A8A1UHB6"/>
<dbReference type="CDD" id="cd05930">
    <property type="entry name" value="A_NRPS"/>
    <property type="match status" value="1"/>
</dbReference>
<dbReference type="PANTHER" id="PTHR45527:SF1">
    <property type="entry name" value="FATTY ACID SYNTHASE"/>
    <property type="match status" value="1"/>
</dbReference>
<dbReference type="GO" id="GO:0043041">
    <property type="term" value="P:amino acid activation for nonribosomal peptide biosynthetic process"/>
    <property type="evidence" value="ECO:0007669"/>
    <property type="project" value="TreeGrafter"/>
</dbReference>
<evidence type="ECO:0000313" key="5">
    <source>
        <dbReference type="EMBL" id="QST79379.1"/>
    </source>
</evidence>
<dbReference type="InterPro" id="IPR025110">
    <property type="entry name" value="AMP-bd_C"/>
</dbReference>
<evidence type="ECO:0000259" key="4">
    <source>
        <dbReference type="PROSITE" id="PS50075"/>
    </source>
</evidence>
<feature type="region of interest" description="Disordered" evidence="3">
    <location>
        <begin position="1"/>
        <end position="34"/>
    </location>
</feature>
<dbReference type="InterPro" id="IPR020806">
    <property type="entry name" value="PKS_PP-bd"/>
</dbReference>
<dbReference type="Proteomes" id="UP000011074">
    <property type="component" value="Chromosome"/>
</dbReference>
<dbReference type="PROSITE" id="PS00012">
    <property type="entry name" value="PHOSPHOPANTETHEINE"/>
    <property type="match status" value="1"/>
</dbReference>
<dbReference type="GO" id="GO:0031177">
    <property type="term" value="F:phosphopantetheine binding"/>
    <property type="evidence" value="ECO:0007669"/>
    <property type="project" value="InterPro"/>
</dbReference>
<sequence length="634" mass="65779">MSTSAHERPGSSPQDVRPSIAYGTAPDTTAQGPDRSDILARYEHWVRSTPEAPAVEDGALSWSYAEIDALASVVADSLRGRVSPGDLVGVCLDRSAALVAVAVGLVRLGAVYLPLGPRPGERRLAAVTERLGVPCLLGDPALLPAAYRTGDTLALPLPLPAEGANAAGSVVAAFRTAPADGAGQAAPPGTFYAVLTSGSTGTPKAVAVGGASLGALLDWYQAYTGAGPGDRHSLLIGVSFDPHVKELWGALTSGGALCVPPEEVRWDPDALTGWWQRAKVSVAVLPTPLAEAVLERPWPELPALRHLMVGGDRLRRRPAPQVTARVHNAYGPAEATVVTTVHHVEADDSDTAPPPIGTPIDGAVVCVTDEAGRVVPRGESGELRIGGGVLSLGYLDADLTAARFVPAPDGVAGTERVYRTGDRVRMRPDGVLDFLGRLDDQVKVSGVRIELAEVEAAFEHHPGVRRAAVAVRTAAGGVNQLVAFVLSVPGEPVPTADELIGEARGWLPEQAVPAVVRFLDRFPLDANGKVDRAALLAAEAAESAEAPDGTAPQTPTEELVLRLCRDLLGAPALGTADNFAAAGGNSLSTARLLTGIEEHCGVRLRAPEVLRQPDLRALAALVDTRRGAADLAGV</sequence>
<dbReference type="PROSITE" id="PS50075">
    <property type="entry name" value="CARRIER"/>
    <property type="match status" value="1"/>
</dbReference>
<dbReference type="SMART" id="SM00823">
    <property type="entry name" value="PKS_PP"/>
    <property type="match status" value="1"/>
</dbReference>
<dbReference type="InterPro" id="IPR009081">
    <property type="entry name" value="PP-bd_ACP"/>
</dbReference>
<dbReference type="InterPro" id="IPR000873">
    <property type="entry name" value="AMP-dep_synth/lig_dom"/>
</dbReference>
<evidence type="ECO:0000256" key="2">
    <source>
        <dbReference type="ARBA" id="ARBA00022553"/>
    </source>
</evidence>
<dbReference type="SUPFAM" id="SSF56801">
    <property type="entry name" value="Acetyl-CoA synthetase-like"/>
    <property type="match status" value="1"/>
</dbReference>
<protein>
    <submittedName>
        <fullName evidence="5">Non-ribosomal peptide synthetase</fullName>
    </submittedName>
</protein>
<dbReference type="Gene3D" id="2.30.38.10">
    <property type="entry name" value="Luciferase, Domain 3"/>
    <property type="match status" value="1"/>
</dbReference>
<dbReference type="InterPro" id="IPR036736">
    <property type="entry name" value="ACP-like_sf"/>
</dbReference>
<dbReference type="RefSeq" id="WP_030177684.1">
    <property type="nucleotide sequence ID" value="NZ_CP048261.1"/>
</dbReference>
<proteinExistence type="predicted"/>
<dbReference type="InterPro" id="IPR006162">
    <property type="entry name" value="Ppantetheine_attach_site"/>
</dbReference>
<dbReference type="Pfam" id="PF00501">
    <property type="entry name" value="AMP-binding"/>
    <property type="match status" value="1"/>
</dbReference>
<dbReference type="Pfam" id="PF13193">
    <property type="entry name" value="AMP-binding_C"/>
    <property type="match status" value="1"/>
</dbReference>
<organism evidence="5 6">
    <name type="scientific">Streptomyces rimosus subsp. rimosus (strain ATCC 10970 / DSM 40260 / JCM 4667 / NRRL 2234)</name>
    <dbReference type="NCBI Taxonomy" id="1265868"/>
    <lineage>
        <taxon>Bacteria</taxon>
        <taxon>Bacillati</taxon>
        <taxon>Actinomycetota</taxon>
        <taxon>Actinomycetes</taxon>
        <taxon>Kitasatosporales</taxon>
        <taxon>Streptomycetaceae</taxon>
        <taxon>Streptomyces</taxon>
    </lineage>
</organism>
<dbReference type="Gene3D" id="3.40.50.980">
    <property type="match status" value="2"/>
</dbReference>
<evidence type="ECO:0000256" key="3">
    <source>
        <dbReference type="SAM" id="MobiDB-lite"/>
    </source>
</evidence>
<dbReference type="PANTHER" id="PTHR45527">
    <property type="entry name" value="NONRIBOSOMAL PEPTIDE SYNTHETASE"/>
    <property type="match status" value="1"/>
</dbReference>
<keyword evidence="1" id="KW-0596">Phosphopantetheine</keyword>
<dbReference type="InterPro" id="IPR045851">
    <property type="entry name" value="AMP-bd_C_sf"/>
</dbReference>
<dbReference type="GeneID" id="66852983"/>
<feature type="domain" description="Carrier" evidence="4">
    <location>
        <begin position="551"/>
        <end position="626"/>
    </location>
</feature>
<dbReference type="GO" id="GO:0017000">
    <property type="term" value="P:antibiotic biosynthetic process"/>
    <property type="evidence" value="ECO:0007669"/>
    <property type="project" value="UniProtKB-ARBA"/>
</dbReference>
<dbReference type="GO" id="GO:0044550">
    <property type="term" value="P:secondary metabolite biosynthetic process"/>
    <property type="evidence" value="ECO:0007669"/>
    <property type="project" value="TreeGrafter"/>
</dbReference>
<dbReference type="EMBL" id="CP048261">
    <property type="protein sequence ID" value="QST79379.1"/>
    <property type="molecule type" value="Genomic_DNA"/>
</dbReference>
<reference evidence="5" key="2">
    <citation type="submission" date="2020-01" db="EMBL/GenBank/DDBJ databases">
        <authorList>
            <person name="Algora L."/>
            <person name="Schniete J.K."/>
            <person name="MacFadyen A."/>
            <person name="Hoskisson P.A."/>
            <person name="Hunter I.S."/>
            <person name="Herron P.R."/>
        </authorList>
    </citation>
    <scope>NUCLEOTIDE SEQUENCE</scope>
    <source>
        <strain evidence="5">ATCC 10970</strain>
    </source>
</reference>
<dbReference type="InterPro" id="IPR010071">
    <property type="entry name" value="AA_adenyl_dom"/>
</dbReference>
<reference evidence="5" key="3">
    <citation type="journal article" date="2021" name="bioRxiv">
        <title>Bilateral symmetry of linear streptomycete chromosomes.</title>
        <authorList>
            <person name="Algora-Gallardo L."/>
            <person name="Schniete J.K."/>
            <person name="Mark D.R."/>
            <person name="Hunter I.S."/>
            <person name="Herron P.R."/>
        </authorList>
    </citation>
    <scope>NUCLEOTIDE SEQUENCE</scope>
    <source>
        <strain evidence="5">ATCC 10970</strain>
    </source>
</reference>
<dbReference type="SUPFAM" id="SSF47336">
    <property type="entry name" value="ACP-like"/>
    <property type="match status" value="1"/>
</dbReference>
<dbReference type="NCBIfam" id="TIGR01733">
    <property type="entry name" value="AA-adenyl-dom"/>
    <property type="match status" value="1"/>
</dbReference>
<accession>A0A8A1UHB6</accession>
<keyword evidence="2" id="KW-0597">Phosphoprotein</keyword>
<gene>
    <name evidence="5" type="ORF">SRIM_003605</name>
</gene>
<reference evidence="5" key="1">
    <citation type="submission" date="2012-12" db="EMBL/GenBank/DDBJ databases">
        <authorList>
            <person name="Pethick F.E."/>
            <person name="MacFadyen A.C."/>
            <person name="Tang Z."/>
            <person name="Sangal V."/>
            <person name="Tze-Tze L."/>
            <person name="Chu J."/>
            <person name="Guo M."/>
            <person name="Kirby R."/>
            <person name="Hoskisson P.A."/>
            <person name="Herron P.R."/>
            <person name="Hunter I.S."/>
        </authorList>
    </citation>
    <scope>NUCLEOTIDE SEQUENCE</scope>
    <source>
        <strain evidence="5">ATCC 10970</strain>
    </source>
</reference>
<name>A0A8A1UHB6_STRR1</name>
<dbReference type="Pfam" id="PF00550">
    <property type="entry name" value="PP-binding"/>
    <property type="match status" value="1"/>
</dbReference>
<dbReference type="GO" id="GO:0005737">
    <property type="term" value="C:cytoplasm"/>
    <property type="evidence" value="ECO:0007669"/>
    <property type="project" value="TreeGrafter"/>
</dbReference>
<evidence type="ECO:0000256" key="1">
    <source>
        <dbReference type="ARBA" id="ARBA00022450"/>
    </source>
</evidence>
<dbReference type="Gene3D" id="3.30.300.30">
    <property type="match status" value="1"/>
</dbReference>
<evidence type="ECO:0000313" key="6">
    <source>
        <dbReference type="Proteomes" id="UP000011074"/>
    </source>
</evidence>
<dbReference type="Gene3D" id="1.10.1200.10">
    <property type="entry name" value="ACP-like"/>
    <property type="match status" value="1"/>
</dbReference>